<dbReference type="FunFam" id="3.40.50.300:FF:000309">
    <property type="entry name" value="ABC transporter ATP-binding protein"/>
    <property type="match status" value="1"/>
</dbReference>
<dbReference type="PANTHER" id="PTHR42855:SF2">
    <property type="entry name" value="DRUG RESISTANCE ABC TRANSPORTER,ATP-BINDING PROTEIN"/>
    <property type="match status" value="1"/>
</dbReference>
<dbReference type="EMBL" id="CP062983">
    <property type="protein sequence ID" value="QPC82771.1"/>
    <property type="molecule type" value="Genomic_DNA"/>
</dbReference>
<organism evidence="6 7">
    <name type="scientific">Phototrophicus methaneseepsis</name>
    <dbReference type="NCBI Taxonomy" id="2710758"/>
    <lineage>
        <taxon>Bacteria</taxon>
        <taxon>Bacillati</taxon>
        <taxon>Chloroflexota</taxon>
        <taxon>Candidatus Thermofontia</taxon>
        <taxon>Phototrophicales</taxon>
        <taxon>Phototrophicaceae</taxon>
        <taxon>Phototrophicus</taxon>
    </lineage>
</organism>
<keyword evidence="2" id="KW-0547">Nucleotide-binding</keyword>
<dbReference type="Pfam" id="PF16326">
    <property type="entry name" value="ABC_tran_CTD"/>
    <property type="match status" value="1"/>
</dbReference>
<dbReference type="Pfam" id="PF12848">
    <property type="entry name" value="ABC_tran_Xtn"/>
    <property type="match status" value="1"/>
</dbReference>
<evidence type="ECO:0000259" key="5">
    <source>
        <dbReference type="PROSITE" id="PS50893"/>
    </source>
</evidence>
<dbReference type="InterPro" id="IPR037118">
    <property type="entry name" value="Val-tRNA_synth_C_sf"/>
</dbReference>
<keyword evidence="3 6" id="KW-0067">ATP-binding</keyword>
<evidence type="ECO:0000256" key="1">
    <source>
        <dbReference type="ARBA" id="ARBA00022737"/>
    </source>
</evidence>
<dbReference type="NCBIfam" id="NF000355">
    <property type="entry name" value="ribo_prot_ABC_F"/>
    <property type="match status" value="1"/>
</dbReference>
<feature type="domain" description="ABC transporter" evidence="5">
    <location>
        <begin position="8"/>
        <end position="261"/>
    </location>
</feature>
<proteinExistence type="predicted"/>
<reference evidence="6 7" key="1">
    <citation type="submission" date="2020-02" db="EMBL/GenBank/DDBJ databases">
        <authorList>
            <person name="Zheng R.K."/>
            <person name="Sun C.M."/>
        </authorList>
    </citation>
    <scope>NUCLEOTIDE SEQUENCE [LARGE SCALE GENOMIC DNA]</scope>
    <source>
        <strain evidence="7">rifampicinis</strain>
    </source>
</reference>
<evidence type="ECO:0000313" key="7">
    <source>
        <dbReference type="Proteomes" id="UP000594468"/>
    </source>
</evidence>
<dbReference type="SUPFAM" id="SSF52540">
    <property type="entry name" value="P-loop containing nucleoside triphosphate hydrolases"/>
    <property type="match status" value="2"/>
</dbReference>
<accession>A0A7S8IEN4</accession>
<evidence type="ECO:0000313" key="6">
    <source>
        <dbReference type="EMBL" id="QPC82771.1"/>
    </source>
</evidence>
<dbReference type="GO" id="GO:0003677">
    <property type="term" value="F:DNA binding"/>
    <property type="evidence" value="ECO:0007669"/>
    <property type="project" value="InterPro"/>
</dbReference>
<dbReference type="InterPro" id="IPR003593">
    <property type="entry name" value="AAA+_ATPase"/>
</dbReference>
<evidence type="ECO:0000256" key="2">
    <source>
        <dbReference type="ARBA" id="ARBA00022741"/>
    </source>
</evidence>
<dbReference type="GO" id="GO:0016887">
    <property type="term" value="F:ATP hydrolysis activity"/>
    <property type="evidence" value="ECO:0007669"/>
    <property type="project" value="InterPro"/>
</dbReference>
<keyword evidence="4" id="KW-0175">Coiled coil</keyword>
<evidence type="ECO:0000256" key="3">
    <source>
        <dbReference type="ARBA" id="ARBA00022840"/>
    </source>
</evidence>
<sequence>MGHSMSLLTANKLSKVFGADEIFNDVTVEVPPGARVALVGPNGAGKTTLVNILIGQDSPTEGSVHKAKDARIAFLPQRPELAGNHSIWEEQLKAFAELRKMEAELLELTQQMAEPDTHDDAMAKYGPLEERFDHMGGYTYETRIKMVLTGVGFGEEDYNTPLTRLSGGQKTRAMLARLLLESPDLLVMDEPTNHLDIAAVEWLENYLRGYDGAVLAISHDRYFIDHYANVVWEMEFGTVETYRGNYTHYLQQREERRERLLKEYEAQQAFIAKEQEYIRKHMGSRWTAQAKGRQKKLETMAKRGKIIERGPQNRKQMRLKMAATNRSGDKVVMTRHLEVGYENVLFHVPDLTVYRGETVAIIGPNGAGKSTLLKTITGDIPALAGKVKLGAQVKIGYFAQAHEGLDPHHTLYDEIYALKPMTEVELRSYLGQYMFSGDDVYRPIETLSGGERGRLALAKLSLTGANLLLLDEPTNHLDIDSQEILQDVLEAYTGTILLVSHDRYLIDALATQIWSVSAGQFDAFEGTYGEYVTARNLGMSQVQQDTTASNGNGKGRKQAAQYAQKKHGLTPYELEKKLAQIEAHITKLETHMDSLTEQIAQASAAGDTERVHTLGTEYTDTEANLEATMAEWEKLAE</sequence>
<dbReference type="AlphaFoldDB" id="A0A7S8IEN4"/>
<feature type="coiled-coil region" evidence="4">
    <location>
        <begin position="578"/>
        <end position="605"/>
    </location>
</feature>
<dbReference type="PROSITE" id="PS00211">
    <property type="entry name" value="ABC_TRANSPORTER_1"/>
    <property type="match status" value="1"/>
</dbReference>
<dbReference type="FunFam" id="3.40.50.300:FF:000011">
    <property type="entry name" value="Putative ABC transporter ATP-binding component"/>
    <property type="match status" value="1"/>
</dbReference>
<dbReference type="Proteomes" id="UP000594468">
    <property type="component" value="Chromosome"/>
</dbReference>
<feature type="domain" description="ABC transporter" evidence="5">
    <location>
        <begin position="319"/>
        <end position="543"/>
    </location>
</feature>
<dbReference type="InterPro" id="IPR003439">
    <property type="entry name" value="ABC_transporter-like_ATP-bd"/>
</dbReference>
<protein>
    <submittedName>
        <fullName evidence="6">ABC-F family ATP-binding cassette domain-containing protein</fullName>
    </submittedName>
</protein>
<dbReference type="Gene3D" id="3.40.50.300">
    <property type="entry name" value="P-loop containing nucleotide triphosphate hydrolases"/>
    <property type="match status" value="2"/>
</dbReference>
<dbReference type="InterPro" id="IPR051309">
    <property type="entry name" value="ABCF_ATPase"/>
</dbReference>
<dbReference type="Pfam" id="PF00005">
    <property type="entry name" value="ABC_tran"/>
    <property type="match status" value="2"/>
</dbReference>
<dbReference type="PANTHER" id="PTHR42855">
    <property type="entry name" value="ABC TRANSPORTER ATP-BINDING SUBUNIT"/>
    <property type="match status" value="1"/>
</dbReference>
<keyword evidence="7" id="KW-1185">Reference proteome</keyword>
<dbReference type="InterPro" id="IPR027417">
    <property type="entry name" value="P-loop_NTPase"/>
</dbReference>
<keyword evidence="1" id="KW-0677">Repeat</keyword>
<dbReference type="InterPro" id="IPR032781">
    <property type="entry name" value="ABC_tran_Xtn"/>
</dbReference>
<dbReference type="GO" id="GO:0005524">
    <property type="term" value="F:ATP binding"/>
    <property type="evidence" value="ECO:0007669"/>
    <property type="project" value="UniProtKB-KW"/>
</dbReference>
<dbReference type="CDD" id="cd03221">
    <property type="entry name" value="ABCF_EF-3"/>
    <property type="match status" value="2"/>
</dbReference>
<dbReference type="Gene3D" id="1.10.287.380">
    <property type="entry name" value="Valyl-tRNA synthetase, C-terminal domain"/>
    <property type="match status" value="1"/>
</dbReference>
<dbReference type="KEGG" id="pmet:G4Y79_24315"/>
<dbReference type="PROSITE" id="PS50893">
    <property type="entry name" value="ABC_TRANSPORTER_2"/>
    <property type="match status" value="2"/>
</dbReference>
<gene>
    <name evidence="6" type="ORF">G4Y79_24315</name>
</gene>
<dbReference type="InterPro" id="IPR017871">
    <property type="entry name" value="ABC_transporter-like_CS"/>
</dbReference>
<dbReference type="InterPro" id="IPR032524">
    <property type="entry name" value="ABC_tran_C"/>
</dbReference>
<name>A0A7S8IEN4_9CHLR</name>
<evidence type="ECO:0000256" key="4">
    <source>
        <dbReference type="SAM" id="Coils"/>
    </source>
</evidence>
<dbReference type="SMART" id="SM00382">
    <property type="entry name" value="AAA"/>
    <property type="match status" value="2"/>
</dbReference>